<comment type="caution">
    <text evidence="2">The sequence shown here is derived from an EMBL/GenBank/DDBJ whole genome shotgun (WGS) entry which is preliminary data.</text>
</comment>
<dbReference type="EMBL" id="JBDOJC010000001">
    <property type="protein sequence ID" value="MEO2216062.1"/>
    <property type="molecule type" value="Genomic_DNA"/>
</dbReference>
<evidence type="ECO:0000256" key="1">
    <source>
        <dbReference type="SAM" id="SignalP"/>
    </source>
</evidence>
<feature type="signal peptide" evidence="1">
    <location>
        <begin position="1"/>
        <end position="23"/>
    </location>
</feature>
<dbReference type="Gene3D" id="1.25.40.20">
    <property type="entry name" value="Ankyrin repeat-containing domain"/>
    <property type="match status" value="1"/>
</dbReference>
<dbReference type="InterPro" id="IPR002110">
    <property type="entry name" value="Ankyrin_rpt"/>
</dbReference>
<dbReference type="Proteomes" id="UP001455709">
    <property type="component" value="Unassembled WGS sequence"/>
</dbReference>
<dbReference type="InterPro" id="IPR051616">
    <property type="entry name" value="Cul2-RING_E3_ligase_SR"/>
</dbReference>
<dbReference type="RefSeq" id="WP_347369710.1">
    <property type="nucleotide sequence ID" value="NZ_JBDOJC010000001.1"/>
</dbReference>
<protein>
    <recommendedName>
        <fullName evidence="4">Ankyrin repeat domain-containing protein</fullName>
    </recommendedName>
</protein>
<dbReference type="PANTHER" id="PTHR46224:SF64">
    <property type="entry name" value="IQ MOTIF AND ANKYRIN REPEAT DOMAIN-CONTAINING PROTEIN 1"/>
    <property type="match status" value="1"/>
</dbReference>
<dbReference type="SUPFAM" id="SSF48403">
    <property type="entry name" value="Ankyrin repeat"/>
    <property type="match status" value="1"/>
</dbReference>
<dbReference type="InterPro" id="IPR036770">
    <property type="entry name" value="Ankyrin_rpt-contain_sf"/>
</dbReference>
<name>A0ABV0F7K1_9NEIS</name>
<evidence type="ECO:0000313" key="2">
    <source>
        <dbReference type="EMBL" id="MEO2216062.1"/>
    </source>
</evidence>
<dbReference type="PANTHER" id="PTHR46224">
    <property type="entry name" value="ANKYRIN REPEAT FAMILY PROTEIN"/>
    <property type="match status" value="1"/>
</dbReference>
<evidence type="ECO:0008006" key="4">
    <source>
        <dbReference type="Google" id="ProtNLM"/>
    </source>
</evidence>
<keyword evidence="3" id="KW-1185">Reference proteome</keyword>
<organism evidence="2 3">
    <name type="scientific">Chromobacterium vaccinii</name>
    <dbReference type="NCBI Taxonomy" id="1108595"/>
    <lineage>
        <taxon>Bacteria</taxon>
        <taxon>Pseudomonadati</taxon>
        <taxon>Pseudomonadota</taxon>
        <taxon>Betaproteobacteria</taxon>
        <taxon>Neisseriales</taxon>
        <taxon>Chromobacteriaceae</taxon>
        <taxon>Chromobacterium</taxon>
    </lineage>
</organism>
<sequence length="337" mass="36664">MPKKFLLSLTASAILAFSISVHAKSLEDKLLDATTTYIDKPSAKKMQAIDKLLAQGAKPHFAFPMDAKEAVEIPTPLGLSIYFNDAALTHKFLETKPDLSLPISIQMNMPPMMYAMLPPQISPKEREARRAIVKDLLAHGANPNVKTADDGTTALMAAGGVVQVYPPDLENAKTLLQAGADANARNQYGDWPLTSMGASNLGIVKLMLEAKADVKKPNGNGQNAMHFVCTRYFKTRANTPDPDAEERIALLKQAGLDINGMPEQQGLSTFGNPLYTALQEKNPDCVQALLKQGASPDAPAVRDLHGNTHTLREWLKTEGKDFLKNNTIPASLRKQLL</sequence>
<feature type="chain" id="PRO_5046238590" description="Ankyrin repeat domain-containing protein" evidence="1">
    <location>
        <begin position="24"/>
        <end position="337"/>
    </location>
</feature>
<dbReference type="SMART" id="SM00248">
    <property type="entry name" value="ANK"/>
    <property type="match status" value="6"/>
</dbReference>
<gene>
    <name evidence="2" type="ORF">ABGV49_03145</name>
</gene>
<evidence type="ECO:0000313" key="3">
    <source>
        <dbReference type="Proteomes" id="UP001455709"/>
    </source>
</evidence>
<reference evidence="2 3" key="1">
    <citation type="submission" date="2024-05" db="EMBL/GenBank/DDBJ databases">
        <authorList>
            <person name="De Oliveira J.P."/>
            <person name="Noriler S.A."/>
            <person name="De Oliveira A.G."/>
            <person name="Sipoli D.S."/>
        </authorList>
    </citation>
    <scope>NUCLEOTIDE SEQUENCE [LARGE SCALE GENOMIC DNA]</scope>
    <source>
        <strain evidence="2 3">LABIM189</strain>
    </source>
</reference>
<accession>A0ABV0F7K1</accession>
<keyword evidence="1" id="KW-0732">Signal</keyword>
<proteinExistence type="predicted"/>
<dbReference type="Pfam" id="PF00023">
    <property type="entry name" value="Ank"/>
    <property type="match status" value="1"/>
</dbReference>